<evidence type="ECO:0008006" key="9">
    <source>
        <dbReference type="Google" id="ProtNLM"/>
    </source>
</evidence>
<dbReference type="PANTHER" id="PTHR10372">
    <property type="entry name" value="PLAKOPHILLIN-RELATED"/>
    <property type="match status" value="1"/>
</dbReference>
<proteinExistence type="inferred from homology"/>
<dbReference type="OrthoDB" id="3245100at2759"/>
<evidence type="ECO:0000313" key="7">
    <source>
        <dbReference type="EMBL" id="KAF3859605.1"/>
    </source>
</evidence>
<dbReference type="GO" id="GO:0005886">
    <property type="term" value="C:plasma membrane"/>
    <property type="evidence" value="ECO:0007669"/>
    <property type="project" value="TreeGrafter"/>
</dbReference>
<protein>
    <recommendedName>
        <fullName evidence="9">Plakophilin 2</fullName>
    </recommendedName>
</protein>
<dbReference type="PROSITE" id="PS50176">
    <property type="entry name" value="ARM_REPEAT"/>
    <property type="match status" value="1"/>
</dbReference>
<feature type="repeat" description="ARM" evidence="6">
    <location>
        <begin position="268"/>
        <end position="310"/>
    </location>
</feature>
<comment type="similarity">
    <text evidence="2">Belongs to the beta-catenin family.</text>
</comment>
<dbReference type="PANTHER" id="PTHR10372:SF25">
    <property type="entry name" value="PLAKOPHILIN-2"/>
    <property type="match status" value="1"/>
</dbReference>
<evidence type="ECO:0000313" key="8">
    <source>
        <dbReference type="Proteomes" id="UP000518266"/>
    </source>
</evidence>
<dbReference type="GO" id="GO:0098609">
    <property type="term" value="P:cell-cell adhesion"/>
    <property type="evidence" value="ECO:0007669"/>
    <property type="project" value="InterPro"/>
</dbReference>
<comment type="subcellular location">
    <subcellularLocation>
        <location evidence="1">Cell junction</location>
    </subcellularLocation>
</comment>
<dbReference type="GO" id="GO:0072659">
    <property type="term" value="P:protein localization to plasma membrane"/>
    <property type="evidence" value="ECO:0007669"/>
    <property type="project" value="TreeGrafter"/>
</dbReference>
<dbReference type="GO" id="GO:0005737">
    <property type="term" value="C:cytoplasm"/>
    <property type="evidence" value="ECO:0007669"/>
    <property type="project" value="TreeGrafter"/>
</dbReference>
<dbReference type="Gene3D" id="1.25.10.10">
    <property type="entry name" value="Leucine-rich Repeat Variant"/>
    <property type="match status" value="1"/>
</dbReference>
<dbReference type="InterPro" id="IPR028435">
    <property type="entry name" value="Plakophilin/d_Catenin"/>
</dbReference>
<dbReference type="GO" id="GO:0045110">
    <property type="term" value="P:intermediate filament bundle assembly"/>
    <property type="evidence" value="ECO:0007669"/>
    <property type="project" value="TreeGrafter"/>
</dbReference>
<accession>A0A7J5ZCQ5</accession>
<dbReference type="Pfam" id="PF00514">
    <property type="entry name" value="Arm"/>
    <property type="match status" value="2"/>
</dbReference>
<dbReference type="GO" id="GO:0005912">
    <property type="term" value="C:adherens junction"/>
    <property type="evidence" value="ECO:0007669"/>
    <property type="project" value="TreeGrafter"/>
</dbReference>
<dbReference type="InterPro" id="IPR016024">
    <property type="entry name" value="ARM-type_fold"/>
</dbReference>
<dbReference type="Proteomes" id="UP000518266">
    <property type="component" value="Unassembled WGS sequence"/>
</dbReference>
<dbReference type="SMART" id="SM00185">
    <property type="entry name" value="ARM"/>
    <property type="match status" value="5"/>
</dbReference>
<evidence type="ECO:0000256" key="5">
    <source>
        <dbReference type="ARBA" id="ARBA00022949"/>
    </source>
</evidence>
<dbReference type="GO" id="GO:0014704">
    <property type="term" value="C:intercalated disc"/>
    <property type="evidence" value="ECO:0007669"/>
    <property type="project" value="TreeGrafter"/>
</dbReference>
<evidence type="ECO:0000256" key="1">
    <source>
        <dbReference type="ARBA" id="ARBA00004282"/>
    </source>
</evidence>
<keyword evidence="3" id="KW-0677">Repeat</keyword>
<evidence type="ECO:0000256" key="2">
    <source>
        <dbReference type="ARBA" id="ARBA00005462"/>
    </source>
</evidence>
<evidence type="ECO:0000256" key="4">
    <source>
        <dbReference type="ARBA" id="ARBA00022889"/>
    </source>
</evidence>
<evidence type="ECO:0000256" key="6">
    <source>
        <dbReference type="PROSITE-ProRule" id="PRU00259"/>
    </source>
</evidence>
<dbReference type="SUPFAM" id="SSF48371">
    <property type="entry name" value="ARM repeat"/>
    <property type="match status" value="1"/>
</dbReference>
<comment type="caution">
    <text evidence="7">The sequence shown here is derived from an EMBL/GenBank/DDBJ whole genome shotgun (WGS) entry which is preliminary data.</text>
</comment>
<dbReference type="AlphaFoldDB" id="A0A7J5ZCQ5"/>
<dbReference type="EMBL" id="JAAKFY010000003">
    <property type="protein sequence ID" value="KAF3859605.1"/>
    <property type="molecule type" value="Genomic_DNA"/>
</dbReference>
<gene>
    <name evidence="7" type="ORF">F7725_022004</name>
</gene>
<keyword evidence="4" id="KW-0130">Cell adhesion</keyword>
<dbReference type="GO" id="GO:0007507">
    <property type="term" value="P:heart development"/>
    <property type="evidence" value="ECO:0007669"/>
    <property type="project" value="TreeGrafter"/>
</dbReference>
<name>A0A7J5ZCQ5_DISMA</name>
<evidence type="ECO:0000256" key="3">
    <source>
        <dbReference type="ARBA" id="ARBA00022737"/>
    </source>
</evidence>
<dbReference type="GO" id="GO:0005634">
    <property type="term" value="C:nucleus"/>
    <property type="evidence" value="ECO:0007669"/>
    <property type="project" value="TreeGrafter"/>
</dbReference>
<keyword evidence="5" id="KW-0965">Cell junction</keyword>
<organism evidence="7 8">
    <name type="scientific">Dissostichus mawsoni</name>
    <name type="common">Antarctic cod</name>
    <dbReference type="NCBI Taxonomy" id="36200"/>
    <lineage>
        <taxon>Eukaryota</taxon>
        <taxon>Metazoa</taxon>
        <taxon>Chordata</taxon>
        <taxon>Craniata</taxon>
        <taxon>Vertebrata</taxon>
        <taxon>Euteleostomi</taxon>
        <taxon>Actinopterygii</taxon>
        <taxon>Neopterygii</taxon>
        <taxon>Teleostei</taxon>
        <taxon>Neoteleostei</taxon>
        <taxon>Acanthomorphata</taxon>
        <taxon>Eupercaria</taxon>
        <taxon>Perciformes</taxon>
        <taxon>Notothenioidei</taxon>
        <taxon>Nototheniidae</taxon>
        <taxon>Dissostichus</taxon>
    </lineage>
</organism>
<dbReference type="GO" id="GO:0002934">
    <property type="term" value="P:desmosome organization"/>
    <property type="evidence" value="ECO:0007669"/>
    <property type="project" value="TreeGrafter"/>
</dbReference>
<dbReference type="InterPro" id="IPR000225">
    <property type="entry name" value="Armadillo"/>
</dbReference>
<dbReference type="InterPro" id="IPR011989">
    <property type="entry name" value="ARM-like"/>
</dbReference>
<sequence>MDEVFFKSALPAQDGLALGDSSLALPGTGSGSESQLRVQQQVQLTLARKARKTVRVEVSSPPSPELPRFNSSTLRYGTYTHPGPNPSHRAGMGFSHGSESFRRYAFSEAPLRVARPITASSAQGTFRHRSIRQGGPQPVFQQGIWKDGDYGWSQNPVRQDQHTVGTQPPDGGLSWLARVRRDGLGLHRLNSYPPSLTSVDMGRQMEVDLPFQQKHTQTSERPPEMTLQRAVNLLSQEDNEEKLISAAGHIQNQCFKSAEARKMVYYLRGIGKLLQLLNHDHEEVQRLAAGALRNVVYQNSENKMEVKESNGLNSVLQTLKSSRDLETRQQLTGLLWNLSSHDLLKERLSRGASLSVLTHSILVPSSGIFEGENPKDELLADADAFHNATGCLRNLSSAGPDGRKAMRECENLIDSLVYYIRGAVADYKTDDKSTENCVCILHNLSYQMEAELPQRITDITESRENLTPKETAVGCFAYRSAKITQRHHCPHVPPLMARSVRTGTQEAALGALQNITAGNGARSESLVFTIVQRENGLQHVKRMLEEGENDVKRTALSVVKNLSRYQELHPEIDVTSDDTGTDLPTEVTATLCNTLLNLSQSDMQNVRAIFNQERCATSSTSAAKTT</sequence>
<feature type="non-terminal residue" evidence="7">
    <location>
        <position position="626"/>
    </location>
</feature>
<keyword evidence="8" id="KW-1185">Reference proteome</keyword>
<reference evidence="7 8" key="1">
    <citation type="submission" date="2020-03" db="EMBL/GenBank/DDBJ databases">
        <title>Dissostichus mawsoni Genome sequencing and assembly.</title>
        <authorList>
            <person name="Park H."/>
        </authorList>
    </citation>
    <scope>NUCLEOTIDE SEQUENCE [LARGE SCALE GENOMIC DNA]</scope>
    <source>
        <strain evidence="7">DM0001</strain>
        <tissue evidence="7">Muscle</tissue>
    </source>
</reference>